<feature type="compositionally biased region" description="Low complexity" evidence="1">
    <location>
        <begin position="160"/>
        <end position="171"/>
    </location>
</feature>
<dbReference type="EMBL" id="KZ772688">
    <property type="protein sequence ID" value="PTQ45077.1"/>
    <property type="molecule type" value="Genomic_DNA"/>
</dbReference>
<dbReference type="Proteomes" id="UP000244005">
    <property type="component" value="Unassembled WGS sequence"/>
</dbReference>
<name>A0A2R6XG40_MARPO</name>
<reference evidence="3" key="1">
    <citation type="journal article" date="2017" name="Cell">
        <title>Insights into land plant evolution garnered from the Marchantia polymorpha genome.</title>
        <authorList>
            <person name="Bowman J.L."/>
            <person name="Kohchi T."/>
            <person name="Yamato K.T."/>
            <person name="Jenkins J."/>
            <person name="Shu S."/>
            <person name="Ishizaki K."/>
            <person name="Yamaoka S."/>
            <person name="Nishihama R."/>
            <person name="Nakamura Y."/>
            <person name="Berger F."/>
            <person name="Adam C."/>
            <person name="Aki S.S."/>
            <person name="Althoff F."/>
            <person name="Araki T."/>
            <person name="Arteaga-Vazquez M.A."/>
            <person name="Balasubrmanian S."/>
            <person name="Barry K."/>
            <person name="Bauer D."/>
            <person name="Boehm C.R."/>
            <person name="Briginshaw L."/>
            <person name="Caballero-Perez J."/>
            <person name="Catarino B."/>
            <person name="Chen F."/>
            <person name="Chiyoda S."/>
            <person name="Chovatia M."/>
            <person name="Davies K.M."/>
            <person name="Delmans M."/>
            <person name="Demura T."/>
            <person name="Dierschke T."/>
            <person name="Dolan L."/>
            <person name="Dorantes-Acosta A.E."/>
            <person name="Eklund D.M."/>
            <person name="Florent S.N."/>
            <person name="Flores-Sandoval E."/>
            <person name="Fujiyama A."/>
            <person name="Fukuzawa H."/>
            <person name="Galik B."/>
            <person name="Grimanelli D."/>
            <person name="Grimwood J."/>
            <person name="Grossniklaus U."/>
            <person name="Hamada T."/>
            <person name="Haseloff J."/>
            <person name="Hetherington A.J."/>
            <person name="Higo A."/>
            <person name="Hirakawa Y."/>
            <person name="Hundley H.N."/>
            <person name="Ikeda Y."/>
            <person name="Inoue K."/>
            <person name="Inoue S.I."/>
            <person name="Ishida S."/>
            <person name="Jia Q."/>
            <person name="Kakita M."/>
            <person name="Kanazawa T."/>
            <person name="Kawai Y."/>
            <person name="Kawashima T."/>
            <person name="Kennedy M."/>
            <person name="Kinose K."/>
            <person name="Kinoshita T."/>
            <person name="Kohara Y."/>
            <person name="Koide E."/>
            <person name="Komatsu K."/>
            <person name="Kopischke S."/>
            <person name="Kubo M."/>
            <person name="Kyozuka J."/>
            <person name="Lagercrantz U."/>
            <person name="Lin S.S."/>
            <person name="Lindquist E."/>
            <person name="Lipzen A.M."/>
            <person name="Lu C.W."/>
            <person name="De Luna E."/>
            <person name="Martienssen R.A."/>
            <person name="Minamino N."/>
            <person name="Mizutani M."/>
            <person name="Mizutani M."/>
            <person name="Mochizuki N."/>
            <person name="Monte I."/>
            <person name="Mosher R."/>
            <person name="Nagasaki H."/>
            <person name="Nakagami H."/>
            <person name="Naramoto S."/>
            <person name="Nishitani K."/>
            <person name="Ohtani M."/>
            <person name="Okamoto T."/>
            <person name="Okumura M."/>
            <person name="Phillips J."/>
            <person name="Pollak B."/>
            <person name="Reinders A."/>
            <person name="Rovekamp M."/>
            <person name="Sano R."/>
            <person name="Sawa S."/>
            <person name="Schmid M.W."/>
            <person name="Shirakawa M."/>
            <person name="Solano R."/>
            <person name="Spunde A."/>
            <person name="Suetsugu N."/>
            <person name="Sugano S."/>
            <person name="Sugiyama A."/>
            <person name="Sun R."/>
            <person name="Suzuki Y."/>
            <person name="Takenaka M."/>
            <person name="Takezawa D."/>
            <person name="Tomogane H."/>
            <person name="Tsuzuki M."/>
            <person name="Ueda T."/>
            <person name="Umeda M."/>
            <person name="Ward J.M."/>
            <person name="Watanabe Y."/>
            <person name="Yazaki K."/>
            <person name="Yokoyama R."/>
            <person name="Yoshitake Y."/>
            <person name="Yotsui I."/>
            <person name="Zachgo S."/>
            <person name="Schmutz J."/>
        </authorList>
    </citation>
    <scope>NUCLEOTIDE SEQUENCE [LARGE SCALE GENOMIC DNA]</scope>
    <source>
        <strain evidence="3">Tak-1</strain>
    </source>
</reference>
<evidence type="ECO:0000256" key="1">
    <source>
        <dbReference type="SAM" id="MobiDB-lite"/>
    </source>
</evidence>
<gene>
    <name evidence="2" type="ORF">MARPO_0016s0127</name>
</gene>
<accession>A0A2R6XG40</accession>
<dbReference type="OrthoDB" id="1951207at2759"/>
<dbReference type="Gramene" id="Mp6g10880.1">
    <property type="protein sequence ID" value="Mp6g10880.1.cds"/>
    <property type="gene ID" value="Mp6g10880"/>
</dbReference>
<protein>
    <submittedName>
        <fullName evidence="2">Uncharacterized protein</fullName>
    </submittedName>
</protein>
<evidence type="ECO:0000313" key="2">
    <source>
        <dbReference type="EMBL" id="PTQ45077.1"/>
    </source>
</evidence>
<feature type="region of interest" description="Disordered" evidence="1">
    <location>
        <begin position="159"/>
        <end position="179"/>
    </location>
</feature>
<sequence length="356" mass="39238">MIAALGLEPSVAIALVYPSIVRVDGVLASESGRCSLPYPRRIRLGRTALSLRIHEKNAHCDSHSADLRCRSGRSLQNLQCCKLSSKVGPGYGLDIGDDRNSDLGKSRKGVDKIRCYENCHHHHHSPDGGEGYGEPSEECSFKQAKPSSDCSKPCKEVCEPSSSSSSPSSSSEADQGCMPEHSGDYTIKVSREMMGVFRYVEQVKRARIKDLAETLRKVAGACFLFSCVRGVVSPLVEVYKTSPPNWKNLLLMIGSFDSFAITYLALKASEPMFQLSVLATETDCDMMGSIKKEEEHLLALAVELVKLFRSLRNVTLFTALVQFVQVMHALIQLRDPTFSCNVSRIFGSWFDCPWGG</sequence>
<keyword evidence="3" id="KW-1185">Reference proteome</keyword>
<proteinExistence type="predicted"/>
<dbReference type="AlphaFoldDB" id="A0A2R6XG40"/>
<organism evidence="2 3">
    <name type="scientific">Marchantia polymorpha</name>
    <name type="common">Common liverwort</name>
    <name type="synonym">Marchantia aquatica</name>
    <dbReference type="NCBI Taxonomy" id="3197"/>
    <lineage>
        <taxon>Eukaryota</taxon>
        <taxon>Viridiplantae</taxon>
        <taxon>Streptophyta</taxon>
        <taxon>Embryophyta</taxon>
        <taxon>Marchantiophyta</taxon>
        <taxon>Marchantiopsida</taxon>
        <taxon>Marchantiidae</taxon>
        <taxon>Marchantiales</taxon>
        <taxon>Marchantiaceae</taxon>
        <taxon>Marchantia</taxon>
    </lineage>
</organism>
<evidence type="ECO:0000313" key="3">
    <source>
        <dbReference type="Proteomes" id="UP000244005"/>
    </source>
</evidence>